<keyword evidence="2" id="KW-1185">Reference proteome</keyword>
<accession>A0A392MJH6</accession>
<reference evidence="1 2" key="1">
    <citation type="journal article" date="2018" name="Front. Plant Sci.">
        <title>Red Clover (Trifolium pratense) and Zigzag Clover (T. medium) - A Picture of Genomic Similarities and Differences.</title>
        <authorList>
            <person name="Dluhosova J."/>
            <person name="Istvanek J."/>
            <person name="Nedelnik J."/>
            <person name="Repkova J."/>
        </authorList>
    </citation>
    <scope>NUCLEOTIDE SEQUENCE [LARGE SCALE GENOMIC DNA]</scope>
    <source>
        <strain evidence="2">cv. 10/8</strain>
        <tissue evidence="1">Leaf</tissue>
    </source>
</reference>
<evidence type="ECO:0000313" key="1">
    <source>
        <dbReference type="EMBL" id="MCH87650.1"/>
    </source>
</evidence>
<dbReference type="AlphaFoldDB" id="A0A392MJH6"/>
<sequence length="46" mass="5041">MALVLGDQTLVPGADQVTGGWVRKWAATLYGWPLPLFRLILQSTSL</sequence>
<evidence type="ECO:0000313" key="2">
    <source>
        <dbReference type="Proteomes" id="UP000265520"/>
    </source>
</evidence>
<proteinExistence type="predicted"/>
<comment type="caution">
    <text evidence="1">The sequence shown here is derived from an EMBL/GenBank/DDBJ whole genome shotgun (WGS) entry which is preliminary data.</text>
</comment>
<dbReference type="EMBL" id="LXQA010012652">
    <property type="protein sequence ID" value="MCH87650.1"/>
    <property type="molecule type" value="Genomic_DNA"/>
</dbReference>
<organism evidence="1 2">
    <name type="scientific">Trifolium medium</name>
    <dbReference type="NCBI Taxonomy" id="97028"/>
    <lineage>
        <taxon>Eukaryota</taxon>
        <taxon>Viridiplantae</taxon>
        <taxon>Streptophyta</taxon>
        <taxon>Embryophyta</taxon>
        <taxon>Tracheophyta</taxon>
        <taxon>Spermatophyta</taxon>
        <taxon>Magnoliopsida</taxon>
        <taxon>eudicotyledons</taxon>
        <taxon>Gunneridae</taxon>
        <taxon>Pentapetalae</taxon>
        <taxon>rosids</taxon>
        <taxon>fabids</taxon>
        <taxon>Fabales</taxon>
        <taxon>Fabaceae</taxon>
        <taxon>Papilionoideae</taxon>
        <taxon>50 kb inversion clade</taxon>
        <taxon>NPAAA clade</taxon>
        <taxon>Hologalegina</taxon>
        <taxon>IRL clade</taxon>
        <taxon>Trifolieae</taxon>
        <taxon>Trifolium</taxon>
    </lineage>
</organism>
<name>A0A392MJH6_9FABA</name>
<protein>
    <submittedName>
        <fullName evidence="1">Uncharacterized protein</fullName>
    </submittedName>
</protein>
<dbReference type="Proteomes" id="UP000265520">
    <property type="component" value="Unassembled WGS sequence"/>
</dbReference>
<gene>
    <name evidence="1" type="ORF">A2U01_0008527</name>
</gene>